<feature type="signal peptide" evidence="3">
    <location>
        <begin position="1"/>
        <end position="25"/>
    </location>
</feature>
<dbReference type="RefSeq" id="WP_097149950.1">
    <property type="nucleotide sequence ID" value="NZ_OBQC01000009.1"/>
</dbReference>
<keyword evidence="1" id="KW-0378">Hydrolase</keyword>
<evidence type="ECO:0000259" key="4">
    <source>
        <dbReference type="PROSITE" id="PS51782"/>
    </source>
</evidence>
<dbReference type="PROSITE" id="PS51910">
    <property type="entry name" value="GH18_2"/>
    <property type="match status" value="1"/>
</dbReference>
<reference evidence="7" key="1">
    <citation type="submission" date="2017-08" db="EMBL/GenBank/DDBJ databases">
        <authorList>
            <person name="Varghese N."/>
            <person name="Submissions S."/>
        </authorList>
    </citation>
    <scope>NUCLEOTIDE SEQUENCE [LARGE SCALE GENOMIC DNA]</scope>
    <source>
        <strain evidence="7">JC23</strain>
    </source>
</reference>
<dbReference type="CDD" id="cd00118">
    <property type="entry name" value="LysM"/>
    <property type="match status" value="2"/>
</dbReference>
<keyword evidence="7" id="KW-1185">Reference proteome</keyword>
<name>A0A285UJZ6_9BACL</name>
<feature type="chain" id="PRO_5038576712" evidence="3">
    <location>
        <begin position="26"/>
        <end position="443"/>
    </location>
</feature>
<evidence type="ECO:0000313" key="6">
    <source>
        <dbReference type="EMBL" id="SOC40926.1"/>
    </source>
</evidence>
<dbReference type="InterPro" id="IPR036779">
    <property type="entry name" value="LysM_dom_sf"/>
</dbReference>
<dbReference type="InterPro" id="IPR017853">
    <property type="entry name" value="GH"/>
</dbReference>
<proteinExistence type="predicted"/>
<dbReference type="InterPro" id="IPR011583">
    <property type="entry name" value="Chitinase_II/V-like_cat"/>
</dbReference>
<dbReference type="InterPro" id="IPR001223">
    <property type="entry name" value="Glyco_hydro18_cat"/>
</dbReference>
<evidence type="ECO:0000259" key="5">
    <source>
        <dbReference type="PROSITE" id="PS51910"/>
    </source>
</evidence>
<keyword evidence="2" id="KW-0326">Glycosidase</keyword>
<dbReference type="GO" id="GO:0005975">
    <property type="term" value="P:carbohydrate metabolic process"/>
    <property type="evidence" value="ECO:0007669"/>
    <property type="project" value="InterPro"/>
</dbReference>
<evidence type="ECO:0000256" key="3">
    <source>
        <dbReference type="SAM" id="SignalP"/>
    </source>
</evidence>
<dbReference type="Pfam" id="PF00704">
    <property type="entry name" value="Glyco_hydro_18"/>
    <property type="match status" value="1"/>
</dbReference>
<dbReference type="Pfam" id="PF01476">
    <property type="entry name" value="LysM"/>
    <property type="match status" value="2"/>
</dbReference>
<dbReference type="GO" id="GO:0012505">
    <property type="term" value="C:endomembrane system"/>
    <property type="evidence" value="ECO:0007669"/>
    <property type="project" value="TreeGrafter"/>
</dbReference>
<feature type="domain" description="LysM" evidence="4">
    <location>
        <begin position="74"/>
        <end position="117"/>
    </location>
</feature>
<dbReference type="SUPFAM" id="SSF54106">
    <property type="entry name" value="LysM domain"/>
    <property type="match status" value="2"/>
</dbReference>
<dbReference type="GO" id="GO:0008061">
    <property type="term" value="F:chitin binding"/>
    <property type="evidence" value="ECO:0007669"/>
    <property type="project" value="InterPro"/>
</dbReference>
<accession>A0A285UJZ6</accession>
<evidence type="ECO:0000256" key="1">
    <source>
        <dbReference type="ARBA" id="ARBA00022801"/>
    </source>
</evidence>
<evidence type="ECO:0000313" key="7">
    <source>
        <dbReference type="Proteomes" id="UP000219252"/>
    </source>
</evidence>
<dbReference type="PANTHER" id="PTHR46066:SF2">
    <property type="entry name" value="CHITINASE DOMAIN-CONTAINING PROTEIN 1"/>
    <property type="match status" value="1"/>
</dbReference>
<dbReference type="PROSITE" id="PS51782">
    <property type="entry name" value="LYSM"/>
    <property type="match status" value="2"/>
</dbReference>
<dbReference type="Gene3D" id="3.10.350.10">
    <property type="entry name" value="LysM domain"/>
    <property type="match status" value="2"/>
</dbReference>
<gene>
    <name evidence="6" type="ORF">SAMN05877842_10932</name>
</gene>
<dbReference type="Gene3D" id="3.10.50.10">
    <property type="match status" value="1"/>
</dbReference>
<dbReference type="GO" id="GO:0016798">
    <property type="term" value="F:hydrolase activity, acting on glycosyl bonds"/>
    <property type="evidence" value="ECO:0007669"/>
    <property type="project" value="UniProtKB-KW"/>
</dbReference>
<feature type="domain" description="GH18" evidence="5">
    <location>
        <begin position="125"/>
        <end position="443"/>
    </location>
</feature>
<evidence type="ECO:0000256" key="2">
    <source>
        <dbReference type="ARBA" id="ARBA00023295"/>
    </source>
</evidence>
<keyword evidence="3" id="KW-0732">Signal</keyword>
<dbReference type="PANTHER" id="PTHR46066">
    <property type="entry name" value="CHITINASE DOMAIN-CONTAINING PROTEIN 1 FAMILY MEMBER"/>
    <property type="match status" value="1"/>
</dbReference>
<sequence>MYKKCLAMMVICFTFLLTLSTISNAQVIHEVKAGDRLSEIAKQYGITVNDLAKLNGLDENAHLVLGQAILIPGSTYIVQPKDSIWEIANRHVTNEETLMSHNQLTSRVIHPGQKLEIPSPQKANVWAGTYFVPKDKNTNAWMLDHYQDTLSSIFVFEYRPDPYGNLILLEENEAHTLAWKKNIPPYATLTNLSEVGFDADLTHQIMSNPSIRKKLIENIYSLLDSHDYKGIVVDFELVPIEDRENLNQFIKELTERLHPKGMEVMIAVPPKQGDYVPDYSSAYDYKTLGQYVDRMFLMTYNWHWPGGPSGPISPIDKVRRTLDYAVSVVPSSKLMLGIPQYAYDWTITEDERIGTAYSTQHAIDLYTRYQSEIYYDEVASTPWFRYVDEEGILHEVWFEDPRSLLAKIRLVHEYGLGGIGCWHLGITMPQTEDLILEEFNVIK</sequence>
<dbReference type="InterPro" id="IPR029070">
    <property type="entry name" value="Chitinase_insertion_sf"/>
</dbReference>
<dbReference type="CDD" id="cd02874">
    <property type="entry name" value="GH18_CFLE_spore_hydrolase"/>
    <property type="match status" value="1"/>
</dbReference>
<organism evidence="6 7">
    <name type="scientific">Ureibacillus acetophenoni</name>
    <dbReference type="NCBI Taxonomy" id="614649"/>
    <lineage>
        <taxon>Bacteria</taxon>
        <taxon>Bacillati</taxon>
        <taxon>Bacillota</taxon>
        <taxon>Bacilli</taxon>
        <taxon>Bacillales</taxon>
        <taxon>Caryophanaceae</taxon>
        <taxon>Ureibacillus</taxon>
    </lineage>
</organism>
<protein>
    <submittedName>
        <fullName evidence="6">Spore germination protein</fullName>
    </submittedName>
</protein>
<feature type="domain" description="LysM" evidence="4">
    <location>
        <begin position="27"/>
        <end position="71"/>
    </location>
</feature>
<dbReference type="InterPro" id="IPR041704">
    <property type="entry name" value="CFLE_GH18"/>
</dbReference>
<dbReference type="OrthoDB" id="9769314at2"/>
<dbReference type="Gene3D" id="3.20.20.80">
    <property type="entry name" value="Glycosidases"/>
    <property type="match status" value="1"/>
</dbReference>
<dbReference type="SUPFAM" id="SSF51445">
    <property type="entry name" value="(Trans)glycosidases"/>
    <property type="match status" value="1"/>
</dbReference>
<dbReference type="SMART" id="SM00257">
    <property type="entry name" value="LysM"/>
    <property type="match status" value="2"/>
</dbReference>
<dbReference type="GO" id="GO:0070492">
    <property type="term" value="F:oligosaccharide binding"/>
    <property type="evidence" value="ECO:0007669"/>
    <property type="project" value="TreeGrafter"/>
</dbReference>
<dbReference type="AlphaFoldDB" id="A0A285UJZ6"/>
<dbReference type="SMART" id="SM00636">
    <property type="entry name" value="Glyco_18"/>
    <property type="match status" value="1"/>
</dbReference>
<dbReference type="EMBL" id="OBQC01000009">
    <property type="protein sequence ID" value="SOC40926.1"/>
    <property type="molecule type" value="Genomic_DNA"/>
</dbReference>
<dbReference type="Proteomes" id="UP000219252">
    <property type="component" value="Unassembled WGS sequence"/>
</dbReference>
<dbReference type="InterPro" id="IPR018392">
    <property type="entry name" value="LysM"/>
</dbReference>